<evidence type="ECO:0000313" key="2">
    <source>
        <dbReference type="EMBL" id="TWH83480.1"/>
    </source>
</evidence>
<dbReference type="AlphaFoldDB" id="A0A562JJZ1"/>
<organism evidence="2 3">
    <name type="scientific">Sedimentibacter saalensis</name>
    <dbReference type="NCBI Taxonomy" id="130788"/>
    <lineage>
        <taxon>Bacteria</taxon>
        <taxon>Bacillati</taxon>
        <taxon>Bacillota</taxon>
        <taxon>Tissierellia</taxon>
        <taxon>Sedimentibacter</taxon>
    </lineage>
</organism>
<keyword evidence="1" id="KW-1133">Transmembrane helix</keyword>
<accession>A0A562JJZ1</accession>
<sequence length="123" mass="13840">MNPSRKKLKEMQQKKWWSYALLAAGMFVFTEGCTILRTNMEYALPAIVFSLFMHSSSMKDLGKRLLKHEPGSAANIAMLLVLLFTAVTSYMREITLSAIFIMNVSAVLVFLIVAAASKFIKKQ</sequence>
<dbReference type="Proteomes" id="UP000315343">
    <property type="component" value="Unassembled WGS sequence"/>
</dbReference>
<dbReference type="RefSeq" id="WP_145078453.1">
    <property type="nucleotide sequence ID" value="NZ_JAYFNS010000004.1"/>
</dbReference>
<keyword evidence="3" id="KW-1185">Reference proteome</keyword>
<proteinExistence type="predicted"/>
<reference evidence="2 3" key="1">
    <citation type="submission" date="2019-07" db="EMBL/GenBank/DDBJ databases">
        <title>Genomic Encyclopedia of Type Strains, Phase I: the one thousand microbial genomes (KMG-I) project.</title>
        <authorList>
            <person name="Kyrpides N."/>
        </authorList>
    </citation>
    <scope>NUCLEOTIDE SEQUENCE [LARGE SCALE GENOMIC DNA]</scope>
    <source>
        <strain evidence="2 3">DSM 13558</strain>
    </source>
</reference>
<evidence type="ECO:0000313" key="3">
    <source>
        <dbReference type="Proteomes" id="UP000315343"/>
    </source>
</evidence>
<comment type="caution">
    <text evidence="2">The sequence shown here is derived from an EMBL/GenBank/DDBJ whole genome shotgun (WGS) entry which is preliminary data.</text>
</comment>
<gene>
    <name evidence="2" type="ORF">LY60_00087</name>
</gene>
<feature type="transmembrane region" description="Helical" evidence="1">
    <location>
        <begin position="73"/>
        <end position="91"/>
    </location>
</feature>
<protein>
    <submittedName>
        <fullName evidence="2">Uncharacterized protein</fullName>
    </submittedName>
</protein>
<keyword evidence="1" id="KW-0812">Transmembrane</keyword>
<name>A0A562JJZ1_9FIRM</name>
<keyword evidence="1" id="KW-0472">Membrane</keyword>
<dbReference type="EMBL" id="VLKH01000001">
    <property type="protein sequence ID" value="TWH83480.1"/>
    <property type="molecule type" value="Genomic_DNA"/>
</dbReference>
<feature type="transmembrane region" description="Helical" evidence="1">
    <location>
        <begin position="97"/>
        <end position="120"/>
    </location>
</feature>
<evidence type="ECO:0000256" key="1">
    <source>
        <dbReference type="SAM" id="Phobius"/>
    </source>
</evidence>